<evidence type="ECO:0000256" key="1">
    <source>
        <dbReference type="ARBA" id="ARBA00004629"/>
    </source>
</evidence>
<sequence>MPAEVSSNLANVYAFLRNTYESTDFLLAPAPTYVQSLAETDSKVVFVYKYDELRGKAMLSDGNFFSSKTTSPDSSAPAKDLDLTGSPLKDDVKLEDLDLSDDGPGLVVLENAWLQKEECYAPIPVEQARSILQEVLNSVGGGIAGSGQLWALCDGKDMDGTLLLQVELNGASRGFVRGAVKLLGYFPEDQLTMAKFQRIHESRAPGLGKDLESSIELWYKIQSHISIKLRWITRSEQPSFCINKKADIILRQAIRVSETQSVAKYFWSQLHLLETIKERIQQIRADPARGPAAVEDEGFAGALDVDVIKDKVQKILTEFYIVEPSADFKLTQIGSIVERVKNRTATDVTDRLWSVLKYCCGYDDLKEVLTFIFKTASRSNLANIPSNSNHLAELIKSIAQRRLAIPILTGSEPMELLLEIGLEKLLKDYQIIFHESKICNLDLANVGKVPSGAGGSNGNDSTNNSRMSSMRKSMYEAVPAGNSGLLAGVGTDDGGAVRNSYFHSGEANLKIGQLTQVQLLLEHLLSIEAHLKLTSIYPQVAEEYFVRPVVSFEEVLARKTDQLEIPILNNKVIELVENSTPYIRRVAMTTRSRFRTVQSTFYQSTEPILPTTQFAQMKVGGEGGEVKNAYWCLEYTKVANH</sequence>
<keyword evidence="7 9" id="KW-0131">Cell cycle</keyword>
<dbReference type="GO" id="GO:0007094">
    <property type="term" value="P:mitotic spindle assembly checkpoint signaling"/>
    <property type="evidence" value="ECO:0007669"/>
    <property type="project" value="UniProtKB-UniRule"/>
</dbReference>
<dbReference type="Pfam" id="PF09817">
    <property type="entry name" value="Zwilch"/>
    <property type="match status" value="1"/>
</dbReference>
<evidence type="ECO:0000256" key="2">
    <source>
        <dbReference type="ARBA" id="ARBA00009062"/>
    </source>
</evidence>
<keyword evidence="3 9" id="KW-0158">Chromosome</keyword>
<keyword evidence="8 9" id="KW-0137">Centromere</keyword>
<dbReference type="PANTHER" id="PTHR15995">
    <property type="entry name" value="PROTEIN ZWILCH HOMOLOG"/>
    <property type="match status" value="1"/>
</dbReference>
<dbReference type="GO" id="GO:1990423">
    <property type="term" value="C:RZZ complex"/>
    <property type="evidence" value="ECO:0007669"/>
    <property type="project" value="UniProtKB-UniRule"/>
</dbReference>
<evidence type="ECO:0000256" key="3">
    <source>
        <dbReference type="ARBA" id="ARBA00022454"/>
    </source>
</evidence>
<dbReference type="InterPro" id="IPR018630">
    <property type="entry name" value="Zwilch"/>
</dbReference>
<name>A0A1Q3G0D1_CULTA</name>
<keyword evidence="6 9" id="KW-0995">Kinetochore</keyword>
<dbReference type="Gene3D" id="1.20.58.730">
    <property type="match status" value="1"/>
</dbReference>
<evidence type="ECO:0000256" key="9">
    <source>
        <dbReference type="RuleBase" id="RU369076"/>
    </source>
</evidence>
<dbReference type="EMBL" id="GFDL01001792">
    <property type="protein sequence ID" value="JAV33253.1"/>
    <property type="molecule type" value="Transcribed_RNA"/>
</dbReference>
<comment type="similarity">
    <text evidence="2 9">Belongs to the ZWILCH family.</text>
</comment>
<reference evidence="10" key="1">
    <citation type="submission" date="2017-01" db="EMBL/GenBank/DDBJ databases">
        <title>A deep insight into the sialotranscriptome of adult male and female Cluex tarsalis mosquitoes.</title>
        <authorList>
            <person name="Ribeiro J.M."/>
            <person name="Moreira F."/>
            <person name="Bernard K.A."/>
            <person name="Calvo E."/>
        </authorList>
    </citation>
    <scope>NUCLEOTIDE SEQUENCE</scope>
    <source>
        <strain evidence="10">Kern County</strain>
        <tissue evidence="10">Salivary glands</tissue>
    </source>
</reference>
<evidence type="ECO:0000313" key="10">
    <source>
        <dbReference type="EMBL" id="JAV33253.1"/>
    </source>
</evidence>
<keyword evidence="5 9" id="KW-0498">Mitosis</keyword>
<dbReference type="GO" id="GO:0034501">
    <property type="term" value="P:protein localization to kinetochore"/>
    <property type="evidence" value="ECO:0007669"/>
    <property type="project" value="UniProtKB-UniRule"/>
</dbReference>
<dbReference type="GO" id="GO:0051301">
    <property type="term" value="P:cell division"/>
    <property type="evidence" value="ECO:0007669"/>
    <property type="project" value="UniProtKB-UniRule"/>
</dbReference>
<accession>A0A1Q3G0D1</accession>
<dbReference type="PANTHER" id="PTHR15995:SF1">
    <property type="entry name" value="PROTEIN ZWILCH HOMOLOG"/>
    <property type="match status" value="1"/>
</dbReference>
<protein>
    <recommendedName>
        <fullName evidence="9">Protein zwilch</fullName>
    </recommendedName>
</protein>
<proteinExistence type="inferred from homology"/>
<organism evidence="10">
    <name type="scientific">Culex tarsalis</name>
    <name type="common">Encephalitis mosquito</name>
    <dbReference type="NCBI Taxonomy" id="7177"/>
    <lineage>
        <taxon>Eukaryota</taxon>
        <taxon>Metazoa</taxon>
        <taxon>Ecdysozoa</taxon>
        <taxon>Arthropoda</taxon>
        <taxon>Hexapoda</taxon>
        <taxon>Insecta</taxon>
        <taxon>Pterygota</taxon>
        <taxon>Neoptera</taxon>
        <taxon>Endopterygota</taxon>
        <taxon>Diptera</taxon>
        <taxon>Nematocera</taxon>
        <taxon>Culicoidea</taxon>
        <taxon>Culicidae</taxon>
        <taxon>Culicinae</taxon>
        <taxon>Culicini</taxon>
        <taxon>Culex</taxon>
        <taxon>Culex</taxon>
    </lineage>
</organism>
<dbReference type="AlphaFoldDB" id="A0A1Q3G0D1"/>
<comment type="subunit">
    <text evidence="9">Component of the RZZ complex.</text>
</comment>
<comment type="function">
    <text evidence="9">Essential component of the mitotic checkpoint, which prevents cells from prematurely exiting mitosis. Required for the assembly of the dynein-dynactin and MAD1-MAD2 complexes onto kinetochores. Its function related to the spindle assembly machinery is proposed to depend on its association in the mitotic RZZ complex.</text>
</comment>
<dbReference type="Gene3D" id="1.10.287.1880">
    <property type="match status" value="1"/>
</dbReference>
<evidence type="ECO:0000256" key="8">
    <source>
        <dbReference type="ARBA" id="ARBA00023328"/>
    </source>
</evidence>
<evidence type="ECO:0000256" key="4">
    <source>
        <dbReference type="ARBA" id="ARBA00022618"/>
    </source>
</evidence>
<evidence type="ECO:0000256" key="7">
    <source>
        <dbReference type="ARBA" id="ARBA00023306"/>
    </source>
</evidence>
<evidence type="ECO:0000256" key="5">
    <source>
        <dbReference type="ARBA" id="ARBA00022776"/>
    </source>
</evidence>
<evidence type="ECO:0000256" key="6">
    <source>
        <dbReference type="ARBA" id="ARBA00022838"/>
    </source>
</evidence>
<comment type="subcellular location">
    <subcellularLocation>
        <location evidence="1 9">Chromosome</location>
        <location evidence="1 9">Centromere</location>
        <location evidence="1 9">Kinetochore</location>
    </subcellularLocation>
</comment>
<keyword evidence="4 9" id="KW-0132">Cell division</keyword>